<protein>
    <submittedName>
        <fullName evidence="2">DUF445 family protein</fullName>
    </submittedName>
</protein>
<feature type="transmembrane region" description="Helical" evidence="1">
    <location>
        <begin position="34"/>
        <end position="58"/>
    </location>
</feature>
<dbReference type="InterPro" id="IPR007383">
    <property type="entry name" value="DUF445"/>
</dbReference>
<dbReference type="RefSeq" id="WP_377772533.1">
    <property type="nucleotide sequence ID" value="NZ_JBHUHO010000030.1"/>
</dbReference>
<feature type="transmembrane region" description="Helical" evidence="1">
    <location>
        <begin position="9"/>
        <end position="28"/>
    </location>
</feature>
<dbReference type="Proteomes" id="UP001597362">
    <property type="component" value="Unassembled WGS sequence"/>
</dbReference>
<dbReference type="PANTHER" id="PTHR38442:SF1">
    <property type="entry name" value="INNER MEMBRANE PROTEIN"/>
    <property type="match status" value="1"/>
</dbReference>
<name>A0ABW4YL66_9BACL</name>
<reference evidence="3" key="1">
    <citation type="journal article" date="2019" name="Int. J. Syst. Evol. Microbiol.">
        <title>The Global Catalogue of Microorganisms (GCM) 10K type strain sequencing project: providing services to taxonomists for standard genome sequencing and annotation.</title>
        <authorList>
            <consortium name="The Broad Institute Genomics Platform"/>
            <consortium name="The Broad Institute Genome Sequencing Center for Infectious Disease"/>
            <person name="Wu L."/>
            <person name="Ma J."/>
        </authorList>
    </citation>
    <scope>NUCLEOTIDE SEQUENCE [LARGE SCALE GENOMIC DNA]</scope>
    <source>
        <strain evidence="3">GH52</strain>
    </source>
</reference>
<evidence type="ECO:0000256" key="1">
    <source>
        <dbReference type="SAM" id="Phobius"/>
    </source>
</evidence>
<gene>
    <name evidence="2" type="ORF">ACFSJH_11790</name>
</gene>
<keyword evidence="3" id="KW-1185">Reference proteome</keyword>
<accession>A0ABW4YL66</accession>
<evidence type="ECO:0000313" key="3">
    <source>
        <dbReference type="Proteomes" id="UP001597362"/>
    </source>
</evidence>
<organism evidence="2 3">
    <name type="scientific">Paenibacillus yanchengensis</name>
    <dbReference type="NCBI Taxonomy" id="2035833"/>
    <lineage>
        <taxon>Bacteria</taxon>
        <taxon>Bacillati</taxon>
        <taxon>Bacillota</taxon>
        <taxon>Bacilli</taxon>
        <taxon>Bacillales</taxon>
        <taxon>Paenibacillaceae</taxon>
        <taxon>Paenibacillus</taxon>
    </lineage>
</organism>
<keyword evidence="1" id="KW-0472">Membrane</keyword>
<dbReference type="Pfam" id="PF04286">
    <property type="entry name" value="DUF445"/>
    <property type="match status" value="1"/>
</dbReference>
<sequence length="423" mass="48663">MSKKRIRIIANMVIIVSAIGILITFPLQHTFIGGWLFAICSAAVIGGLADSFAVSALFGQPLRIRWPNWMGTNIIAKNRDRLVKELVDMVQHELLSVEQINRQLSSLSFSNMINQYVTKPGTVSFLQQLITLFLKEMLENTNSEKLATDLKILVQKHGTAIPIVELVDVLLDWVLEHKYERKCVAFLASQLNTIVQAPTFYYMINQFIATSLRTYEGDKVSRRLVDQVAGLNSETITKHVQHWLVGYLQRAEDSESEVNSKIAVEVKNLVEKWKVNEDWRSGLEQQQHKLISAVTESKQWNSMIVPLIEKLREMILQRFGNEQEMVVQQKLEQLIIKWQSNEELQLRVDDNLKRWIIQFIEQYHHTIGKMVEDGLNQFDEQQLNELVQDKAGKDLQFIRLNGIIVGGLIGCFIYLGTFWLKGV</sequence>
<proteinExistence type="predicted"/>
<dbReference type="EMBL" id="JBHUHO010000030">
    <property type="protein sequence ID" value="MFD2116403.1"/>
    <property type="molecule type" value="Genomic_DNA"/>
</dbReference>
<feature type="transmembrane region" description="Helical" evidence="1">
    <location>
        <begin position="400"/>
        <end position="420"/>
    </location>
</feature>
<keyword evidence="1" id="KW-1133">Transmembrane helix</keyword>
<evidence type="ECO:0000313" key="2">
    <source>
        <dbReference type="EMBL" id="MFD2116403.1"/>
    </source>
</evidence>
<comment type="caution">
    <text evidence="2">The sequence shown here is derived from an EMBL/GenBank/DDBJ whole genome shotgun (WGS) entry which is preliminary data.</text>
</comment>
<dbReference type="PANTHER" id="PTHR38442">
    <property type="entry name" value="INNER MEMBRANE PROTEIN-RELATED"/>
    <property type="match status" value="1"/>
</dbReference>
<keyword evidence="1" id="KW-0812">Transmembrane</keyword>